<evidence type="ECO:0000313" key="4">
    <source>
        <dbReference type="EMBL" id="SEF89984.1"/>
    </source>
</evidence>
<evidence type="ECO:0000256" key="1">
    <source>
        <dbReference type="ARBA" id="ARBA00022801"/>
    </source>
</evidence>
<dbReference type="Pfam" id="PF00561">
    <property type="entry name" value="Abhydrolase_1"/>
    <property type="match status" value="1"/>
</dbReference>
<dbReference type="AlphaFoldDB" id="A0A1H5VRY1"/>
<dbReference type="EMBL" id="FNVN01000001">
    <property type="protein sequence ID" value="SEF89984.1"/>
    <property type="molecule type" value="Genomic_DNA"/>
</dbReference>
<dbReference type="GO" id="GO:0016787">
    <property type="term" value="F:hydrolase activity"/>
    <property type="evidence" value="ECO:0007669"/>
    <property type="project" value="UniProtKB-KW"/>
</dbReference>
<dbReference type="RefSeq" id="WP_103990764.1">
    <property type="nucleotide sequence ID" value="NZ_CP031311.1"/>
</dbReference>
<sequence>MSPHGSPNAPLPDVPSAERAFREVGDVTLHVVAAGDPADPLVVLLHGFPEFWYEWRAHVEHLVDAGYRVLVPDQRGYNRSDKPSGLDAYRMGRLSADVVDLVESEERETAHVVGHDWGAAVAWDAALRHPGTVDRLGIINVPHPTVFERFLKTKPRQMAKSWYMFYFQLPKLPEWNASRNGYEFVTSAMREGARPGTFSETDFERYRAAWAEEGALTAMIDWYRALFRRRDDPPRERVAAPTLVLWGENDQALVPEMASESVTYCEDGRLERFPEATHWLPHEEPDRVSDLLVEHLDG</sequence>
<dbReference type="EMBL" id="CP031311">
    <property type="protein sequence ID" value="QCC46636.1"/>
    <property type="molecule type" value="Genomic_DNA"/>
</dbReference>
<dbReference type="SUPFAM" id="SSF53474">
    <property type="entry name" value="alpha/beta-Hydrolases"/>
    <property type="match status" value="1"/>
</dbReference>
<organism evidence="4 5">
    <name type="scientific">Halobellus limi</name>
    <dbReference type="NCBI Taxonomy" id="699433"/>
    <lineage>
        <taxon>Archaea</taxon>
        <taxon>Methanobacteriati</taxon>
        <taxon>Methanobacteriota</taxon>
        <taxon>Stenosarchaea group</taxon>
        <taxon>Halobacteria</taxon>
        <taxon>Halobacteriales</taxon>
        <taxon>Haloferacaceae</taxon>
        <taxon>Halobellus</taxon>
    </lineage>
</organism>
<dbReference type="Gene3D" id="3.40.50.1820">
    <property type="entry name" value="alpha/beta hydrolase"/>
    <property type="match status" value="1"/>
</dbReference>
<gene>
    <name evidence="3" type="ORF">DV707_02530</name>
    <name evidence="4" type="ORF">SAMN04488133_1050</name>
</gene>
<dbReference type="Proteomes" id="UP000296733">
    <property type="component" value="Chromosome"/>
</dbReference>
<dbReference type="PRINTS" id="PR00111">
    <property type="entry name" value="ABHYDROLASE"/>
</dbReference>
<dbReference type="InterPro" id="IPR000639">
    <property type="entry name" value="Epox_hydrolase-like"/>
</dbReference>
<reference evidence="3 6" key="2">
    <citation type="journal article" date="2019" name="Nat. Commun.">
        <title>A new type of DNA phosphorothioation-based antiviral system in archaea.</title>
        <authorList>
            <person name="Xiong L."/>
            <person name="Liu S."/>
            <person name="Chen S."/>
            <person name="Xiao Y."/>
            <person name="Zhu B."/>
            <person name="Gao Y."/>
            <person name="Zhang Y."/>
            <person name="Chen B."/>
            <person name="Luo J."/>
            <person name="Deng Z."/>
            <person name="Chen X."/>
            <person name="Wang L."/>
            <person name="Chen S."/>
        </authorList>
    </citation>
    <scope>NUCLEOTIDE SEQUENCE [LARGE SCALE GENOMIC DNA]</scope>
    <source>
        <strain evidence="3 6">CGMCC 1.10331</strain>
    </source>
</reference>
<dbReference type="OrthoDB" id="299757at2157"/>
<reference evidence="4 5" key="1">
    <citation type="submission" date="2016-10" db="EMBL/GenBank/DDBJ databases">
        <authorList>
            <person name="de Groot N.N."/>
        </authorList>
    </citation>
    <scope>NUCLEOTIDE SEQUENCE [LARGE SCALE GENOMIC DNA]</scope>
    <source>
        <strain evidence="4 5">CGMCC 1.10331</strain>
    </source>
</reference>
<accession>A0A1H5VRY1</accession>
<dbReference type="GeneID" id="39856928"/>
<dbReference type="PANTHER" id="PTHR43329">
    <property type="entry name" value="EPOXIDE HYDROLASE"/>
    <property type="match status" value="1"/>
</dbReference>
<evidence type="ECO:0000313" key="5">
    <source>
        <dbReference type="Proteomes" id="UP000236740"/>
    </source>
</evidence>
<keyword evidence="1 3" id="KW-0378">Hydrolase</keyword>
<dbReference type="InterPro" id="IPR029058">
    <property type="entry name" value="AB_hydrolase_fold"/>
</dbReference>
<proteinExistence type="predicted"/>
<dbReference type="PRINTS" id="PR00412">
    <property type="entry name" value="EPOXHYDRLASE"/>
</dbReference>
<keyword evidence="5" id="KW-1185">Reference proteome</keyword>
<protein>
    <submittedName>
        <fullName evidence="3">Alpha/beta hydrolase</fullName>
    </submittedName>
    <submittedName>
        <fullName evidence="4">Pimeloyl-ACP methyl ester carboxylesterase</fullName>
    </submittedName>
</protein>
<dbReference type="KEGG" id="hlm:DV707_02530"/>
<dbReference type="InterPro" id="IPR000073">
    <property type="entry name" value="AB_hydrolase_1"/>
</dbReference>
<dbReference type="Proteomes" id="UP000236740">
    <property type="component" value="Unassembled WGS sequence"/>
</dbReference>
<feature type="domain" description="AB hydrolase-1" evidence="2">
    <location>
        <begin position="40"/>
        <end position="285"/>
    </location>
</feature>
<name>A0A1H5VRY1_9EURY</name>
<evidence type="ECO:0000313" key="6">
    <source>
        <dbReference type="Proteomes" id="UP000296733"/>
    </source>
</evidence>
<evidence type="ECO:0000259" key="2">
    <source>
        <dbReference type="Pfam" id="PF00561"/>
    </source>
</evidence>
<evidence type="ECO:0000313" key="3">
    <source>
        <dbReference type="EMBL" id="QCC46636.1"/>
    </source>
</evidence>